<dbReference type="SMART" id="SM00717">
    <property type="entry name" value="SANT"/>
    <property type="match status" value="5"/>
</dbReference>
<keyword evidence="1" id="KW-0805">Transcription regulation</keyword>
<evidence type="ECO:0000259" key="6">
    <source>
        <dbReference type="PROSITE" id="PS50090"/>
    </source>
</evidence>
<evidence type="ECO:0000256" key="2">
    <source>
        <dbReference type="ARBA" id="ARBA00023125"/>
    </source>
</evidence>
<evidence type="ECO:0000256" key="4">
    <source>
        <dbReference type="ARBA" id="ARBA00023242"/>
    </source>
</evidence>
<dbReference type="OrthoDB" id="2143914at2759"/>
<dbReference type="EMBL" id="CM035423">
    <property type="protein sequence ID" value="KAH7365265.1"/>
    <property type="molecule type" value="Genomic_DNA"/>
</dbReference>
<comment type="caution">
    <text evidence="8">The sequence shown here is derived from an EMBL/GenBank/DDBJ whole genome shotgun (WGS) entry which is preliminary data.</text>
</comment>
<feature type="domain" description="Myb-like" evidence="6">
    <location>
        <begin position="559"/>
        <end position="610"/>
    </location>
</feature>
<feature type="domain" description="HTH myb-type" evidence="7">
    <location>
        <begin position="506"/>
        <end position="561"/>
    </location>
</feature>
<dbReference type="InterPro" id="IPR009057">
    <property type="entry name" value="Homeodomain-like_sf"/>
</dbReference>
<evidence type="ECO:0000259" key="7">
    <source>
        <dbReference type="PROSITE" id="PS51294"/>
    </source>
</evidence>
<keyword evidence="9" id="KW-1185">Reference proteome</keyword>
<dbReference type="GO" id="GO:0000978">
    <property type="term" value="F:RNA polymerase II cis-regulatory region sequence-specific DNA binding"/>
    <property type="evidence" value="ECO:0007669"/>
    <property type="project" value="TreeGrafter"/>
</dbReference>
<dbReference type="InterPro" id="IPR001005">
    <property type="entry name" value="SANT/Myb"/>
</dbReference>
<sequence length="872" mass="99509">MPYFPVTNEDEEDDDLLLESCQKDLEALKKACNIDCNDESGDEEERSRLEDAASDEDDDDLLLSSIQKKFGVSGAGEKIAYSTDDAEECADYAEECDGDILRAVQERFSQPACKEDRVKLDKCGTRSKSTCSLQESTTSLSGSTSVIEEQRPDCNVQGQLSEQYGSQLSGEADHTLNECRVTVSDKTACETFSPLHNALETSSLVHDSEQTSFHPPKQIGDADGITEEIFHGPVCDNVPQTEPSDDCPNQSLQSILDVLKKNRLSQRVLVQKLEFLKLKLKENRDLKQQLRALLDFQKISKKKHAFTDEDSASDDENTKGRRISVQRMSDECVQRAKCRPPENPDVAKFMLMREKFCPTLEPKPWTKEERIELVKGVEQQVQESRIRSLMDTYRYNTDADFLDDQVRGIAEDRPTPEDIRKALPTINWNEVARVYVVGRSPTECWIQWSNHEDSLINHGSWTKAEDKNLWSIVKQHKLSNWDHISQALGSRRTISQCLVRYQRSLNSGIMRGAWTQEEDEQLRAAVQKYGDQDWLSISAALEGRTGPQCWNRWHKVLNPIRQKSGRWSVTEDKRLRLAVSVYGPRMWKKIAVHIPGRTEVQCRERWCNILDPSLTLADWTSEEDQRLEAAVRKYGSHRWAAVASELKPRTDNQCWRRWKFLHPELLSDFQKDNKIQRAALISNFVGRKRERSKLGPSDFVPEPGAFGTNMVAYQQDGALSQLLSTQEISKRRRLERLEKLREARATRKMLPPKQPSTVRTSKAEKHKNLAQQKKKQSMEKSRGNPNKNGTAAFVKAMHELAKICEERDKNKRFSMSLVDSSSKGNKLTEEESSTSHIDVADVLEDGQIEAAARALVSWPFVWAMQDLLDKAS</sequence>
<dbReference type="SUPFAM" id="SSF46689">
    <property type="entry name" value="Homeodomain-like"/>
    <property type="match status" value="3"/>
</dbReference>
<keyword evidence="2" id="KW-0238">DNA-binding</keyword>
<dbReference type="PROSITE" id="PS50090">
    <property type="entry name" value="MYB_LIKE"/>
    <property type="match status" value="5"/>
</dbReference>
<dbReference type="InterPro" id="IPR051575">
    <property type="entry name" value="Myb-like_DNA-bd"/>
</dbReference>
<dbReference type="GO" id="GO:0042795">
    <property type="term" value="P:snRNA transcription by RNA polymerase II"/>
    <property type="evidence" value="ECO:0007669"/>
    <property type="project" value="TreeGrafter"/>
</dbReference>
<feature type="domain" description="Myb-like" evidence="6">
    <location>
        <begin position="357"/>
        <end position="452"/>
    </location>
</feature>
<dbReference type="PANTHER" id="PTHR46621:SF1">
    <property type="entry name" value="SNRNA-ACTIVATING PROTEIN COMPLEX SUBUNIT 4"/>
    <property type="match status" value="1"/>
</dbReference>
<dbReference type="PANTHER" id="PTHR46621">
    <property type="entry name" value="SNRNA-ACTIVATING PROTEIN COMPLEX SUBUNIT 4"/>
    <property type="match status" value="1"/>
</dbReference>
<dbReference type="GO" id="GO:0042796">
    <property type="term" value="P:snRNA transcription by RNA polymerase III"/>
    <property type="evidence" value="ECO:0007669"/>
    <property type="project" value="TreeGrafter"/>
</dbReference>
<dbReference type="CDD" id="cd00167">
    <property type="entry name" value="SANT"/>
    <property type="match status" value="4"/>
</dbReference>
<proteinExistence type="predicted"/>
<dbReference type="GO" id="GO:0019185">
    <property type="term" value="C:snRNA-activating protein complex"/>
    <property type="evidence" value="ECO:0007669"/>
    <property type="project" value="TreeGrafter"/>
</dbReference>
<protein>
    <submittedName>
        <fullName evidence="8">Uncharacterized protein</fullName>
    </submittedName>
</protein>
<feature type="domain" description="HTH myb-type" evidence="7">
    <location>
        <begin position="453"/>
        <end position="505"/>
    </location>
</feature>
<feature type="region of interest" description="Disordered" evidence="5">
    <location>
        <begin position="746"/>
        <end position="788"/>
    </location>
</feature>
<dbReference type="FunFam" id="1.10.10.60:FF:000016">
    <property type="entry name" value="Transcriptional activator Myb isoform A"/>
    <property type="match status" value="1"/>
</dbReference>
<dbReference type="Proteomes" id="UP000825935">
    <property type="component" value="Chromosome 18"/>
</dbReference>
<evidence type="ECO:0000256" key="5">
    <source>
        <dbReference type="SAM" id="MobiDB-lite"/>
    </source>
</evidence>
<feature type="domain" description="HTH myb-type" evidence="7">
    <location>
        <begin position="619"/>
        <end position="665"/>
    </location>
</feature>
<name>A0A8T2SMZ7_CERRI</name>
<reference evidence="8" key="1">
    <citation type="submission" date="2021-08" db="EMBL/GenBank/DDBJ databases">
        <title>WGS assembly of Ceratopteris richardii.</title>
        <authorList>
            <person name="Marchant D.B."/>
            <person name="Chen G."/>
            <person name="Jenkins J."/>
            <person name="Shu S."/>
            <person name="Leebens-Mack J."/>
            <person name="Grimwood J."/>
            <person name="Schmutz J."/>
            <person name="Soltis P."/>
            <person name="Soltis D."/>
            <person name="Chen Z.-H."/>
        </authorList>
    </citation>
    <scope>NUCLEOTIDE SEQUENCE</scope>
    <source>
        <strain evidence="8">Whitten #5841</strain>
        <tissue evidence="8">Leaf</tissue>
    </source>
</reference>
<feature type="domain" description="HTH myb-type" evidence="7">
    <location>
        <begin position="563"/>
        <end position="614"/>
    </location>
</feature>
<dbReference type="Gene3D" id="1.10.10.60">
    <property type="entry name" value="Homeodomain-like"/>
    <property type="match status" value="5"/>
</dbReference>
<keyword evidence="4" id="KW-0539">Nucleus</keyword>
<dbReference type="OMA" id="CNWESIA"/>
<dbReference type="AlphaFoldDB" id="A0A8T2SMZ7"/>
<dbReference type="PROSITE" id="PS51294">
    <property type="entry name" value="HTH_MYB"/>
    <property type="match status" value="4"/>
</dbReference>
<feature type="region of interest" description="Disordered" evidence="5">
    <location>
        <begin position="38"/>
        <end position="58"/>
    </location>
</feature>
<feature type="domain" description="Myb-like" evidence="6">
    <location>
        <begin position="506"/>
        <end position="557"/>
    </location>
</feature>
<dbReference type="Pfam" id="PF00249">
    <property type="entry name" value="Myb_DNA-binding"/>
    <property type="match status" value="4"/>
</dbReference>
<evidence type="ECO:0000313" key="9">
    <source>
        <dbReference type="Proteomes" id="UP000825935"/>
    </source>
</evidence>
<dbReference type="GO" id="GO:0001006">
    <property type="term" value="F:RNA polymerase III type 3 promoter sequence-specific DNA binding"/>
    <property type="evidence" value="ECO:0007669"/>
    <property type="project" value="TreeGrafter"/>
</dbReference>
<evidence type="ECO:0000313" key="8">
    <source>
        <dbReference type="EMBL" id="KAH7365265.1"/>
    </source>
</evidence>
<keyword evidence="3" id="KW-0804">Transcription</keyword>
<dbReference type="InterPro" id="IPR017930">
    <property type="entry name" value="Myb_dom"/>
</dbReference>
<accession>A0A8T2SMZ7</accession>
<feature type="domain" description="Myb-like" evidence="6">
    <location>
        <begin position="453"/>
        <end position="505"/>
    </location>
</feature>
<gene>
    <name evidence="8" type="ORF">KP509_18G017800</name>
</gene>
<evidence type="ECO:0000256" key="3">
    <source>
        <dbReference type="ARBA" id="ARBA00023163"/>
    </source>
</evidence>
<feature type="domain" description="Myb-like" evidence="6">
    <location>
        <begin position="611"/>
        <end position="662"/>
    </location>
</feature>
<evidence type="ECO:0000256" key="1">
    <source>
        <dbReference type="ARBA" id="ARBA00023015"/>
    </source>
</evidence>
<organism evidence="8 9">
    <name type="scientific">Ceratopteris richardii</name>
    <name type="common">Triangle waterfern</name>
    <dbReference type="NCBI Taxonomy" id="49495"/>
    <lineage>
        <taxon>Eukaryota</taxon>
        <taxon>Viridiplantae</taxon>
        <taxon>Streptophyta</taxon>
        <taxon>Embryophyta</taxon>
        <taxon>Tracheophyta</taxon>
        <taxon>Polypodiopsida</taxon>
        <taxon>Polypodiidae</taxon>
        <taxon>Polypodiales</taxon>
        <taxon>Pteridineae</taxon>
        <taxon>Pteridaceae</taxon>
        <taxon>Parkerioideae</taxon>
        <taxon>Ceratopteris</taxon>
    </lineage>
</organism>